<organism evidence="2 3">
    <name type="scientific">Frankliniella fusca</name>
    <dbReference type="NCBI Taxonomy" id="407009"/>
    <lineage>
        <taxon>Eukaryota</taxon>
        <taxon>Metazoa</taxon>
        <taxon>Ecdysozoa</taxon>
        <taxon>Arthropoda</taxon>
        <taxon>Hexapoda</taxon>
        <taxon>Insecta</taxon>
        <taxon>Pterygota</taxon>
        <taxon>Neoptera</taxon>
        <taxon>Paraneoptera</taxon>
        <taxon>Thysanoptera</taxon>
        <taxon>Terebrantia</taxon>
        <taxon>Thripoidea</taxon>
        <taxon>Thripidae</taxon>
        <taxon>Frankliniella</taxon>
    </lineage>
</organism>
<evidence type="ECO:0000256" key="1">
    <source>
        <dbReference type="SAM" id="MobiDB-lite"/>
    </source>
</evidence>
<gene>
    <name evidence="2" type="ORF">KUF71_015913</name>
</gene>
<keyword evidence="3" id="KW-1185">Reference proteome</keyword>
<feature type="region of interest" description="Disordered" evidence="1">
    <location>
        <begin position="478"/>
        <end position="500"/>
    </location>
</feature>
<name>A0AAE1HUE8_9NEOP</name>
<protein>
    <submittedName>
        <fullName evidence="2">Membrane protein insertase YidC</fullName>
    </submittedName>
</protein>
<dbReference type="Proteomes" id="UP001219518">
    <property type="component" value="Unassembled WGS sequence"/>
</dbReference>
<sequence length="776" mass="86787">MFHVKNDDALQYLRLFVSHSARIYGSKFVVFNVHSFIHFPSECMRVNMPLDEFSAFKYESKLKSIKETLRSGLHQLQQLARKEEERKTDVVKLPSQTSHVYLSLRNLHVCGKSVDEHFRKLRAGKLTLKVGKSDSCFRSRGGKIAVVQDIVKRRRKVYLISQCFHTLEDFYQYPIPSSRLGIYRFAVLRFFPTEKDPREYMEVSLSAWLCGDIDDEMKGQTFWPKDGRNVMKLIQMEASHDPENWNTANIQVMRFYDTFAAARAAVPKFIDDSQYETDSQIVKTRIRKRTQRSISSSEDEDIPIRKVAKTAIPPPPAVQTGDTSSAKQHKNKTRKGQGLSKDEQKRKDREELLAKLKAARLAHAAKTTLAPLKSPSRSVVSPVKSAVSPLKSAVSPLKCVVSPTKCMKSPTKCVKSLAKSAVSLTNSPKLGNSQGTPTRSPWKVVSLTDLSPKEKDVEGELSDDSTRTEILDDNNNDLECYAFSPDGSPNSSAKRPASNIVPESYPFNVKTWKDLPSKTSFFLSPKSAASVSASVRDRLSSRLEPSGAAKSKPKTSQATAKSTDKSDPSKLPFSPISTGSERLGERFGVLDVRMNRLEVLSRESAAKLDIILMTLGRMKRQILPGEHKISLPQSMPKLPLETREQLNKFETFLGESDLNLTAACDYFSSYVKTCVPDAERSSAMAILPKMLYNNLAELMNLEGGNGKIGFRHLNLYKVFQGTLQTAFPKSDLTVADNALYRWLKDASKRKKVPAKESPAGPSAKSKKPAPKKSSEQ</sequence>
<feature type="region of interest" description="Disordered" evidence="1">
    <location>
        <begin position="285"/>
        <end position="347"/>
    </location>
</feature>
<reference evidence="2" key="2">
    <citation type="journal article" date="2023" name="BMC Genomics">
        <title>Pest status, molecular evolution, and epigenetic factors derived from the genome assembly of Frankliniella fusca, a thysanopteran phytovirus vector.</title>
        <authorList>
            <person name="Catto M.A."/>
            <person name="Labadie P.E."/>
            <person name="Jacobson A.L."/>
            <person name="Kennedy G.G."/>
            <person name="Srinivasan R."/>
            <person name="Hunt B.G."/>
        </authorList>
    </citation>
    <scope>NUCLEOTIDE SEQUENCE</scope>
    <source>
        <strain evidence="2">PL_HMW_Pooled</strain>
    </source>
</reference>
<feature type="region of interest" description="Disordered" evidence="1">
    <location>
        <begin position="747"/>
        <end position="776"/>
    </location>
</feature>
<evidence type="ECO:0000313" key="3">
    <source>
        <dbReference type="Proteomes" id="UP001219518"/>
    </source>
</evidence>
<dbReference type="AlphaFoldDB" id="A0AAE1HUE8"/>
<evidence type="ECO:0000313" key="2">
    <source>
        <dbReference type="EMBL" id="KAK3927628.1"/>
    </source>
</evidence>
<reference evidence="2" key="1">
    <citation type="submission" date="2021-07" db="EMBL/GenBank/DDBJ databases">
        <authorList>
            <person name="Catto M.A."/>
            <person name="Jacobson A."/>
            <person name="Kennedy G."/>
            <person name="Labadie P."/>
            <person name="Hunt B.G."/>
            <person name="Srinivasan R."/>
        </authorList>
    </citation>
    <scope>NUCLEOTIDE SEQUENCE</scope>
    <source>
        <strain evidence="2">PL_HMW_Pooled</strain>
        <tissue evidence="2">Head</tissue>
    </source>
</reference>
<dbReference type="EMBL" id="JAHWGI010001297">
    <property type="protein sequence ID" value="KAK3927628.1"/>
    <property type="molecule type" value="Genomic_DNA"/>
</dbReference>
<accession>A0AAE1HUE8</accession>
<comment type="caution">
    <text evidence="2">The sequence shown here is derived from an EMBL/GenBank/DDBJ whole genome shotgun (WGS) entry which is preliminary data.</text>
</comment>
<proteinExistence type="predicted"/>
<feature type="region of interest" description="Disordered" evidence="1">
    <location>
        <begin position="539"/>
        <end position="578"/>
    </location>
</feature>